<keyword evidence="2" id="KW-1185">Reference proteome</keyword>
<dbReference type="EMBL" id="JASBWS010000110">
    <property type="protein sequence ID" value="KAJ9096634.1"/>
    <property type="molecule type" value="Genomic_DNA"/>
</dbReference>
<protein>
    <submittedName>
        <fullName evidence="1">Uncharacterized protein</fullName>
    </submittedName>
</protein>
<comment type="caution">
    <text evidence="1">The sequence shown here is derived from an EMBL/GenBank/DDBJ whole genome shotgun (WGS) entry which is preliminary data.</text>
</comment>
<feature type="non-terminal residue" evidence="1">
    <location>
        <position position="72"/>
    </location>
</feature>
<evidence type="ECO:0000313" key="1">
    <source>
        <dbReference type="EMBL" id="KAJ9096634.1"/>
    </source>
</evidence>
<sequence>MLPTAVEPLSPIAIPFINNSDLNDLIILEELAGDDCSDGHDNGSDEEEDCRPEIQPSDVQRHYWNFTNLKYT</sequence>
<organism evidence="1 2">
    <name type="scientific">Naganishia adeliensis</name>
    <dbReference type="NCBI Taxonomy" id="92952"/>
    <lineage>
        <taxon>Eukaryota</taxon>
        <taxon>Fungi</taxon>
        <taxon>Dikarya</taxon>
        <taxon>Basidiomycota</taxon>
        <taxon>Agaricomycotina</taxon>
        <taxon>Tremellomycetes</taxon>
        <taxon>Filobasidiales</taxon>
        <taxon>Filobasidiaceae</taxon>
        <taxon>Naganishia</taxon>
    </lineage>
</organism>
<name>A0ACC2VBT2_9TREE</name>
<proteinExistence type="predicted"/>
<gene>
    <name evidence="1" type="ORF">QFC20_006350</name>
</gene>
<accession>A0ACC2VBT2</accession>
<evidence type="ECO:0000313" key="2">
    <source>
        <dbReference type="Proteomes" id="UP001230649"/>
    </source>
</evidence>
<dbReference type="Proteomes" id="UP001230649">
    <property type="component" value="Unassembled WGS sequence"/>
</dbReference>
<reference evidence="1" key="1">
    <citation type="submission" date="2023-04" db="EMBL/GenBank/DDBJ databases">
        <title>Draft Genome sequencing of Naganishia species isolated from polar environments using Oxford Nanopore Technology.</title>
        <authorList>
            <person name="Leo P."/>
            <person name="Venkateswaran K."/>
        </authorList>
    </citation>
    <scope>NUCLEOTIDE SEQUENCE</scope>
    <source>
        <strain evidence="1">MNA-CCFEE 5262</strain>
    </source>
</reference>